<dbReference type="GO" id="GO:0097541">
    <property type="term" value="C:axonemal basal plate"/>
    <property type="evidence" value="ECO:0007669"/>
    <property type="project" value="TreeGrafter"/>
</dbReference>
<dbReference type="AlphaFoldDB" id="A0A1Y3BCV0"/>
<proteinExistence type="inferred from homology"/>
<keyword evidence="11" id="KW-0206">Cytoskeleton</keyword>
<dbReference type="InterPro" id="IPR024511">
    <property type="entry name" value="Frtz"/>
</dbReference>
<organism evidence="13 14">
    <name type="scientific">Euroglyphus maynei</name>
    <name type="common">Mayne's house dust mite</name>
    <dbReference type="NCBI Taxonomy" id="6958"/>
    <lineage>
        <taxon>Eukaryota</taxon>
        <taxon>Metazoa</taxon>
        <taxon>Ecdysozoa</taxon>
        <taxon>Arthropoda</taxon>
        <taxon>Chelicerata</taxon>
        <taxon>Arachnida</taxon>
        <taxon>Acari</taxon>
        <taxon>Acariformes</taxon>
        <taxon>Sarcoptiformes</taxon>
        <taxon>Astigmata</taxon>
        <taxon>Psoroptidia</taxon>
        <taxon>Analgoidea</taxon>
        <taxon>Pyroglyphidae</taxon>
        <taxon>Pyroglyphinae</taxon>
        <taxon>Euroglyphus</taxon>
    </lineage>
</organism>
<evidence type="ECO:0000256" key="7">
    <source>
        <dbReference type="ARBA" id="ARBA00022737"/>
    </source>
</evidence>
<evidence type="ECO:0000256" key="1">
    <source>
        <dbReference type="ARBA" id="ARBA00004236"/>
    </source>
</evidence>
<name>A0A1Y3BCV0_EURMA</name>
<evidence type="ECO:0000256" key="10">
    <source>
        <dbReference type="ARBA" id="ARBA00023136"/>
    </source>
</evidence>
<evidence type="ECO:0000256" key="8">
    <source>
        <dbReference type="ARBA" id="ARBA00022794"/>
    </source>
</evidence>
<evidence type="ECO:0000256" key="5">
    <source>
        <dbReference type="ARBA" id="ARBA00022490"/>
    </source>
</evidence>
<keyword evidence="10" id="KW-0472">Membrane</keyword>
<evidence type="ECO:0000256" key="3">
    <source>
        <dbReference type="ARBA" id="ARBA00006059"/>
    </source>
</evidence>
<dbReference type="GO" id="GO:0044782">
    <property type="term" value="P:cilium organization"/>
    <property type="evidence" value="ECO:0007669"/>
    <property type="project" value="TreeGrafter"/>
</dbReference>
<keyword evidence="12" id="KW-0966">Cell projection</keyword>
<evidence type="ECO:0000313" key="14">
    <source>
        <dbReference type="Proteomes" id="UP000194236"/>
    </source>
</evidence>
<dbReference type="OrthoDB" id="10013020at2759"/>
<dbReference type="EMBL" id="MUJZ01031257">
    <property type="protein sequence ID" value="OTF77718.1"/>
    <property type="molecule type" value="Genomic_DNA"/>
</dbReference>
<dbReference type="PANTHER" id="PTHR13667:SF5">
    <property type="entry name" value="WD REPEAT-CONTAINING AND PLANAR CELL POLARITY EFFECTOR PROTEIN FRITZ HOMOLOG"/>
    <property type="match status" value="1"/>
</dbReference>
<reference evidence="13 14" key="1">
    <citation type="submission" date="2017-03" db="EMBL/GenBank/DDBJ databases">
        <title>Genome Survey of Euroglyphus maynei.</title>
        <authorList>
            <person name="Arlian L.G."/>
            <person name="Morgan M.S."/>
            <person name="Rider S.D."/>
        </authorList>
    </citation>
    <scope>NUCLEOTIDE SEQUENCE [LARGE SCALE GENOMIC DNA]</scope>
    <source>
        <strain evidence="13">Arlian Lab</strain>
        <tissue evidence="13">Whole body</tissue>
    </source>
</reference>
<evidence type="ECO:0000256" key="4">
    <source>
        <dbReference type="ARBA" id="ARBA00022475"/>
    </source>
</evidence>
<evidence type="ECO:0000256" key="6">
    <source>
        <dbReference type="ARBA" id="ARBA00022574"/>
    </source>
</evidence>
<protein>
    <submittedName>
        <fullName evidence="13">Uncharacterized protein</fullName>
    </submittedName>
</protein>
<evidence type="ECO:0000256" key="9">
    <source>
        <dbReference type="ARBA" id="ARBA00023069"/>
    </source>
</evidence>
<dbReference type="PANTHER" id="PTHR13667">
    <property type="entry name" value="HOMOLOC-13"/>
    <property type="match status" value="1"/>
</dbReference>
<keyword evidence="9" id="KW-0969">Cilium</keyword>
<keyword evidence="8" id="KW-0970">Cilium biogenesis/degradation</keyword>
<accession>A0A1Y3BCV0</accession>
<keyword evidence="7" id="KW-0677">Repeat</keyword>
<comment type="subcellular location">
    <subcellularLocation>
        <location evidence="1">Cell membrane</location>
    </subcellularLocation>
    <subcellularLocation>
        <location evidence="2">Cytoplasm</location>
        <location evidence="2">Cytoskeleton</location>
        <location evidence="2">Cilium axoneme</location>
    </subcellularLocation>
</comment>
<gene>
    <name evidence="13" type="ORF">BLA29_012867</name>
</gene>
<keyword evidence="6" id="KW-0853">WD repeat</keyword>
<evidence type="ECO:0000256" key="2">
    <source>
        <dbReference type="ARBA" id="ARBA00004430"/>
    </source>
</evidence>
<keyword evidence="14" id="KW-1185">Reference proteome</keyword>
<comment type="similarity">
    <text evidence="3">Belongs to the WD repeat fritz family.</text>
</comment>
<dbReference type="GO" id="GO:0005886">
    <property type="term" value="C:plasma membrane"/>
    <property type="evidence" value="ECO:0007669"/>
    <property type="project" value="UniProtKB-SubCell"/>
</dbReference>
<dbReference type="Proteomes" id="UP000194236">
    <property type="component" value="Unassembled WGS sequence"/>
</dbReference>
<keyword evidence="4" id="KW-1003">Cell membrane</keyword>
<dbReference type="Pfam" id="PF11768">
    <property type="entry name" value="Frtz"/>
    <property type="match status" value="1"/>
</dbReference>
<evidence type="ECO:0000313" key="13">
    <source>
        <dbReference type="EMBL" id="OTF77718.1"/>
    </source>
</evidence>
<sequence>MKVYNIPYRLSFEHLINEYLYRGQYEESLNVLRTINWNCSSEQAYHCLHLIFQHLITTQLSPVSDGDTEKTIDKYIESTLATFLLPMTPIDYEIFEQILPDIRQLAIRFFYHLVRNGSLEKAYQLGGELKSTRLFLLLAQLFTMNGQPELSAKSFEQARKLLG</sequence>
<keyword evidence="5" id="KW-0963">Cytoplasm</keyword>
<evidence type="ECO:0000256" key="12">
    <source>
        <dbReference type="ARBA" id="ARBA00023273"/>
    </source>
</evidence>
<comment type="caution">
    <text evidence="13">The sequence shown here is derived from an EMBL/GenBank/DDBJ whole genome shotgun (WGS) entry which is preliminary data.</text>
</comment>
<dbReference type="GO" id="GO:0045184">
    <property type="term" value="P:establishment of protein localization"/>
    <property type="evidence" value="ECO:0007669"/>
    <property type="project" value="TreeGrafter"/>
</dbReference>
<dbReference type="GO" id="GO:0007399">
    <property type="term" value="P:nervous system development"/>
    <property type="evidence" value="ECO:0007669"/>
    <property type="project" value="TreeGrafter"/>
</dbReference>
<evidence type="ECO:0000256" key="11">
    <source>
        <dbReference type="ARBA" id="ARBA00023212"/>
    </source>
</evidence>